<dbReference type="EMBL" id="BNJG01000001">
    <property type="protein sequence ID" value="GHO52898.1"/>
    <property type="molecule type" value="Genomic_DNA"/>
</dbReference>
<organism evidence="1 2">
    <name type="scientific">Ktedonobacter robiniae</name>
    <dbReference type="NCBI Taxonomy" id="2778365"/>
    <lineage>
        <taxon>Bacteria</taxon>
        <taxon>Bacillati</taxon>
        <taxon>Chloroflexota</taxon>
        <taxon>Ktedonobacteria</taxon>
        <taxon>Ktedonobacterales</taxon>
        <taxon>Ktedonobacteraceae</taxon>
        <taxon>Ktedonobacter</taxon>
    </lineage>
</organism>
<dbReference type="RefSeq" id="WP_201369758.1">
    <property type="nucleotide sequence ID" value="NZ_BNJG01000001.1"/>
</dbReference>
<gene>
    <name evidence="1" type="ORF">KSB_13730</name>
</gene>
<dbReference type="Proteomes" id="UP000654345">
    <property type="component" value="Unassembled WGS sequence"/>
</dbReference>
<proteinExistence type="predicted"/>
<keyword evidence="2" id="KW-1185">Reference proteome</keyword>
<comment type="caution">
    <text evidence="1">The sequence shown here is derived from an EMBL/GenBank/DDBJ whole genome shotgun (WGS) entry which is preliminary data.</text>
</comment>
<evidence type="ECO:0000313" key="1">
    <source>
        <dbReference type="EMBL" id="GHO52898.1"/>
    </source>
</evidence>
<protein>
    <submittedName>
        <fullName evidence="1">Uncharacterized protein</fullName>
    </submittedName>
</protein>
<evidence type="ECO:0000313" key="2">
    <source>
        <dbReference type="Proteomes" id="UP000654345"/>
    </source>
</evidence>
<reference evidence="1 2" key="1">
    <citation type="journal article" date="2021" name="Int. J. Syst. Evol. Microbiol.">
        <title>Reticulibacter mediterranei gen. nov., sp. nov., within the new family Reticulibacteraceae fam. nov., and Ktedonospora formicarum gen. nov., sp. nov., Ktedonobacter robiniae sp. nov., Dictyobacter formicarum sp. nov. and Dictyobacter arantiisoli sp. nov., belonging to the class Ktedonobacteria.</title>
        <authorList>
            <person name="Yabe S."/>
            <person name="Zheng Y."/>
            <person name="Wang C.M."/>
            <person name="Sakai Y."/>
            <person name="Abe K."/>
            <person name="Yokota A."/>
            <person name="Donadio S."/>
            <person name="Cavaletti L."/>
            <person name="Monciardini P."/>
        </authorList>
    </citation>
    <scope>NUCLEOTIDE SEQUENCE [LARGE SCALE GENOMIC DNA]</scope>
    <source>
        <strain evidence="1 2">SOSP1-30</strain>
    </source>
</reference>
<name>A0ABQ3UJN3_9CHLR</name>
<accession>A0ABQ3UJN3</accession>
<sequence length="78" mass="8978">MVTYQQLKKQAEDCYQQAEVFSAEEKVAERILMLLEAGHNVESTYSCLQHDLQYLLLEGDEVRAGVTRAFIEFIHGEL</sequence>